<name>A0AAV2DK23_9ROSI</name>
<sequence>MSKTTMDLGSQGILFSMIDSPKMAKVVSSNRFSLAGIRESVQTAIQSEEGVKKANEIGALTTETRKVLDNHSFVF</sequence>
<organism evidence="1 2">
    <name type="scientific">Linum trigynum</name>
    <dbReference type="NCBI Taxonomy" id="586398"/>
    <lineage>
        <taxon>Eukaryota</taxon>
        <taxon>Viridiplantae</taxon>
        <taxon>Streptophyta</taxon>
        <taxon>Embryophyta</taxon>
        <taxon>Tracheophyta</taxon>
        <taxon>Spermatophyta</taxon>
        <taxon>Magnoliopsida</taxon>
        <taxon>eudicotyledons</taxon>
        <taxon>Gunneridae</taxon>
        <taxon>Pentapetalae</taxon>
        <taxon>rosids</taxon>
        <taxon>fabids</taxon>
        <taxon>Malpighiales</taxon>
        <taxon>Linaceae</taxon>
        <taxon>Linum</taxon>
    </lineage>
</organism>
<evidence type="ECO:0000313" key="1">
    <source>
        <dbReference type="EMBL" id="CAL1373830.1"/>
    </source>
</evidence>
<reference evidence="1 2" key="1">
    <citation type="submission" date="2024-04" db="EMBL/GenBank/DDBJ databases">
        <authorList>
            <person name="Fracassetti M."/>
        </authorList>
    </citation>
    <scope>NUCLEOTIDE SEQUENCE [LARGE SCALE GENOMIC DNA]</scope>
</reference>
<gene>
    <name evidence="1" type="ORF">LTRI10_LOCUS15739</name>
</gene>
<proteinExistence type="predicted"/>
<protein>
    <submittedName>
        <fullName evidence="1">Uncharacterized protein</fullName>
    </submittedName>
</protein>
<dbReference type="Proteomes" id="UP001497516">
    <property type="component" value="Chromosome 3"/>
</dbReference>
<dbReference type="AlphaFoldDB" id="A0AAV2DK23"/>
<accession>A0AAV2DK23</accession>
<evidence type="ECO:0000313" key="2">
    <source>
        <dbReference type="Proteomes" id="UP001497516"/>
    </source>
</evidence>
<keyword evidence="2" id="KW-1185">Reference proteome</keyword>
<dbReference type="EMBL" id="OZ034816">
    <property type="protein sequence ID" value="CAL1373830.1"/>
    <property type="molecule type" value="Genomic_DNA"/>
</dbReference>